<dbReference type="PANTHER" id="PTHR35529">
    <property type="entry name" value="MANGANESE EFFLUX PUMP MNTP-RELATED"/>
    <property type="match status" value="1"/>
</dbReference>
<dbReference type="Proteomes" id="UP000267798">
    <property type="component" value="Unassembled WGS sequence"/>
</dbReference>
<dbReference type="PANTHER" id="PTHR35529:SF2">
    <property type="entry name" value="SPORULATION PROTEIN YTAF-RELATED"/>
    <property type="match status" value="1"/>
</dbReference>
<evidence type="ECO:0000313" key="6">
    <source>
        <dbReference type="EMBL" id="RJX38728.1"/>
    </source>
</evidence>
<reference evidence="6 7" key="1">
    <citation type="submission" date="2018-09" db="EMBL/GenBank/DDBJ databases">
        <title>Paenibacillus aracenensis nov. sp. isolated from a cave in southern Spain.</title>
        <authorList>
            <person name="Jurado V."/>
            <person name="Gutierrez-Patricio S."/>
            <person name="Gonzalez-Pimentel J.L."/>
            <person name="Miller A.Z."/>
            <person name="Laiz L."/>
            <person name="Saiz-Jimenez C."/>
        </authorList>
    </citation>
    <scope>NUCLEOTIDE SEQUENCE [LARGE SCALE GENOMIC DNA]</scope>
    <source>
        <strain evidence="6 7">JCM 19203</strain>
    </source>
</reference>
<organism evidence="6 7">
    <name type="scientific">Paenibacillus pinisoli</name>
    <dbReference type="NCBI Taxonomy" id="1276110"/>
    <lineage>
        <taxon>Bacteria</taxon>
        <taxon>Bacillati</taxon>
        <taxon>Bacillota</taxon>
        <taxon>Bacilli</taxon>
        <taxon>Bacillales</taxon>
        <taxon>Paenibacillaceae</taxon>
        <taxon>Paenibacillus</taxon>
    </lineage>
</organism>
<evidence type="ECO:0000256" key="3">
    <source>
        <dbReference type="ARBA" id="ARBA00022989"/>
    </source>
</evidence>
<evidence type="ECO:0000256" key="5">
    <source>
        <dbReference type="SAM" id="Phobius"/>
    </source>
</evidence>
<keyword evidence="7" id="KW-1185">Reference proteome</keyword>
<feature type="transmembrane region" description="Helical" evidence="5">
    <location>
        <begin position="64"/>
        <end position="84"/>
    </location>
</feature>
<keyword evidence="2 5" id="KW-0812">Transmembrane</keyword>
<dbReference type="EMBL" id="QXQB01000003">
    <property type="protein sequence ID" value="RJX38728.1"/>
    <property type="molecule type" value="Genomic_DNA"/>
</dbReference>
<feature type="transmembrane region" description="Helical" evidence="5">
    <location>
        <begin position="39"/>
        <end position="58"/>
    </location>
</feature>
<dbReference type="InterPro" id="IPR003810">
    <property type="entry name" value="Mntp/YtaF"/>
</dbReference>
<comment type="caution">
    <text evidence="6">The sequence shown here is derived from an EMBL/GenBank/DDBJ whole genome shotgun (WGS) entry which is preliminary data.</text>
</comment>
<feature type="transmembrane region" description="Helical" evidence="5">
    <location>
        <begin position="6"/>
        <end position="27"/>
    </location>
</feature>
<gene>
    <name evidence="6" type="primary">ytaF</name>
    <name evidence="6" type="ORF">D3P09_14400</name>
</gene>
<dbReference type="AlphaFoldDB" id="A0A3A6PI58"/>
<evidence type="ECO:0000256" key="2">
    <source>
        <dbReference type="ARBA" id="ARBA00022692"/>
    </source>
</evidence>
<feature type="transmembrane region" description="Helical" evidence="5">
    <location>
        <begin position="189"/>
        <end position="210"/>
    </location>
</feature>
<sequence length="212" mass="22132">MTTWIMIAALTLSSSLDNLGVGLSYGIRGIRIQIRANAFIALICFLFSICGIYFGMWVSDILPGILPIILSAIILVLFGIRMILLSVPRGASPADEPAEVLISGKLQRVMNDPTAADFDRSKSIGLGEAAFLGIALSANALTNGVGAGLLGLSPVLISLLAAAGSFITVWIGVSFGMKLAHIRLGKWTIGQSGTVISGAFLVLIAVSLFLEG</sequence>
<evidence type="ECO:0000256" key="4">
    <source>
        <dbReference type="ARBA" id="ARBA00023136"/>
    </source>
</evidence>
<dbReference type="OrthoDB" id="1679205at2"/>
<dbReference type="NCBIfam" id="TIGR02840">
    <property type="entry name" value="spore_YtaF"/>
    <property type="match status" value="1"/>
</dbReference>
<dbReference type="Pfam" id="PF02659">
    <property type="entry name" value="Mntp"/>
    <property type="match status" value="1"/>
</dbReference>
<feature type="transmembrane region" description="Helical" evidence="5">
    <location>
        <begin position="156"/>
        <end position="177"/>
    </location>
</feature>
<evidence type="ECO:0000313" key="7">
    <source>
        <dbReference type="Proteomes" id="UP000267798"/>
    </source>
</evidence>
<keyword evidence="1" id="KW-1003">Cell membrane</keyword>
<proteinExistence type="predicted"/>
<keyword evidence="3 5" id="KW-1133">Transmembrane helix</keyword>
<accession>A0A3A6PI58</accession>
<dbReference type="RefSeq" id="WP_120111278.1">
    <property type="nucleotide sequence ID" value="NZ_QXQB01000003.1"/>
</dbReference>
<protein>
    <submittedName>
        <fullName evidence="6">Sporulation membrane protein YtaF</fullName>
    </submittedName>
</protein>
<evidence type="ECO:0000256" key="1">
    <source>
        <dbReference type="ARBA" id="ARBA00022475"/>
    </source>
</evidence>
<dbReference type="InterPro" id="IPR014205">
    <property type="entry name" value="Spore_YtaF"/>
</dbReference>
<name>A0A3A6PI58_9BACL</name>
<keyword evidence="4 5" id="KW-0472">Membrane</keyword>